<evidence type="ECO:0000256" key="6">
    <source>
        <dbReference type="ARBA" id="ARBA00005412"/>
    </source>
</evidence>
<evidence type="ECO:0000256" key="13">
    <source>
        <dbReference type="ARBA" id="ARBA00022833"/>
    </source>
</evidence>
<comment type="cofactor">
    <cofactor evidence="18">
        <name>Co(2+)</name>
        <dbReference type="ChEBI" id="CHEBI:48828"/>
    </cofactor>
    <cofactor evidence="18">
        <name>Zn(2+)</name>
        <dbReference type="ChEBI" id="CHEBI:29105"/>
    </cofactor>
    <text evidence="18">Binds 1 divalent metal cation per subunit. Can use either Co(2+) or Zn(2+).</text>
</comment>
<comment type="subcellular location">
    <subcellularLocation>
        <location evidence="4 18">Cytoplasm</location>
    </subcellularLocation>
</comment>
<evidence type="ECO:0000256" key="17">
    <source>
        <dbReference type="ARBA" id="ARBA00023285"/>
    </source>
</evidence>
<evidence type="ECO:0000256" key="8">
    <source>
        <dbReference type="ARBA" id="ARBA00017684"/>
    </source>
</evidence>
<dbReference type="SUPFAM" id="SSF56796">
    <property type="entry name" value="Dehydroquinate synthase-like"/>
    <property type="match status" value="1"/>
</dbReference>
<feature type="domain" description="3-dehydroquinate synthase C-terminal" evidence="21">
    <location>
        <begin position="181"/>
        <end position="324"/>
    </location>
</feature>
<comment type="similarity">
    <text evidence="6 18">Belongs to the sugar phosphate cyclases superfamily. Dehydroquinate synthase family.</text>
</comment>
<evidence type="ECO:0000256" key="12">
    <source>
        <dbReference type="ARBA" id="ARBA00022741"/>
    </source>
</evidence>
<keyword evidence="17 18" id="KW-0170">Cobalt</keyword>
<evidence type="ECO:0000256" key="19">
    <source>
        <dbReference type="SAM" id="Phobius"/>
    </source>
</evidence>
<feature type="domain" description="3-dehydroquinate synthase N-terminal" evidence="20">
    <location>
        <begin position="67"/>
        <end position="179"/>
    </location>
</feature>
<keyword evidence="10 18" id="KW-0028">Amino-acid biosynthesis</keyword>
<evidence type="ECO:0000256" key="1">
    <source>
        <dbReference type="ARBA" id="ARBA00001393"/>
    </source>
</evidence>
<evidence type="ECO:0000256" key="11">
    <source>
        <dbReference type="ARBA" id="ARBA00022723"/>
    </source>
</evidence>
<comment type="catalytic activity">
    <reaction evidence="1 18">
        <text>7-phospho-2-dehydro-3-deoxy-D-arabino-heptonate = 3-dehydroquinate + phosphate</text>
        <dbReference type="Rhea" id="RHEA:21968"/>
        <dbReference type="ChEBI" id="CHEBI:32364"/>
        <dbReference type="ChEBI" id="CHEBI:43474"/>
        <dbReference type="ChEBI" id="CHEBI:58394"/>
        <dbReference type="EC" id="4.2.3.4"/>
    </reaction>
</comment>
<dbReference type="HAMAP" id="MF_00110">
    <property type="entry name" value="DHQ_synthase"/>
    <property type="match status" value="1"/>
</dbReference>
<keyword evidence="16 18" id="KW-0456">Lyase</keyword>
<comment type="caution">
    <text evidence="22">The sequence shown here is derived from an EMBL/GenBank/DDBJ whole genome shotgun (WGS) entry which is preliminary data.</text>
</comment>
<evidence type="ECO:0000256" key="3">
    <source>
        <dbReference type="ARBA" id="ARBA00003485"/>
    </source>
</evidence>
<evidence type="ECO:0000256" key="7">
    <source>
        <dbReference type="ARBA" id="ARBA00013031"/>
    </source>
</evidence>
<sequence>MITTVDVDTPGGSYPIHIGSGRLDHLAHSIPQDATAIAVVTNSTVAALYAQRVQAALEQTGKRLVRIELPDGESYKDWQTLNLIYDALLRNRLDRRAVLVALGGGVVGDICGFAAATYMRGIRFVQVPTTLLAQVDSSVGGKTAVNHPLGKNMIGAFYQPIAVEIDIDVLATLPQREISAGLAEVIKYGLIIDADFFAWCERNVDALQRLEPAALAYAIQRSCELKAWVVSQDERESGLRAILNFGHTFGHAIESGLGYGRWLHGEAVGCGMVQAAELSQACLGLDSASVERVRALVQAIGCPVQAPDLGTQRWIDLMQVDKKTEGGTLRFVLLPEIGRAVFQPAPEAALQAVLERAAAHPA</sequence>
<keyword evidence="12 18" id="KW-0547">Nucleotide-binding</keyword>
<dbReference type="Proteomes" id="UP001595848">
    <property type="component" value="Unassembled WGS sequence"/>
</dbReference>
<dbReference type="EMBL" id="JBHSBV010000003">
    <property type="protein sequence ID" value="MFC4201405.1"/>
    <property type="molecule type" value="Genomic_DNA"/>
</dbReference>
<comment type="pathway">
    <text evidence="5 18">Metabolic intermediate biosynthesis; chorismate biosynthesis; chorismate from D-erythrose 4-phosphate and phosphoenolpyruvate: step 2/7.</text>
</comment>
<evidence type="ECO:0000256" key="15">
    <source>
        <dbReference type="ARBA" id="ARBA00023141"/>
    </source>
</evidence>
<accession>A0ABV8NWT7</accession>
<evidence type="ECO:0000256" key="16">
    <source>
        <dbReference type="ARBA" id="ARBA00023239"/>
    </source>
</evidence>
<dbReference type="PANTHER" id="PTHR43622">
    <property type="entry name" value="3-DEHYDROQUINATE SYNTHASE"/>
    <property type="match status" value="1"/>
</dbReference>
<keyword evidence="19" id="KW-0472">Membrane</keyword>
<evidence type="ECO:0000256" key="4">
    <source>
        <dbReference type="ARBA" id="ARBA00004496"/>
    </source>
</evidence>
<reference evidence="23" key="1">
    <citation type="journal article" date="2019" name="Int. J. Syst. Evol. Microbiol.">
        <title>The Global Catalogue of Microorganisms (GCM) 10K type strain sequencing project: providing services to taxonomists for standard genome sequencing and annotation.</title>
        <authorList>
            <consortium name="The Broad Institute Genomics Platform"/>
            <consortium name="The Broad Institute Genome Sequencing Center for Infectious Disease"/>
            <person name="Wu L."/>
            <person name="Ma J."/>
        </authorList>
    </citation>
    <scope>NUCLEOTIDE SEQUENCE [LARGE SCALE GENOMIC DNA]</scope>
    <source>
        <strain evidence="23">LMG 24813</strain>
    </source>
</reference>
<proteinExistence type="inferred from homology"/>
<keyword evidence="23" id="KW-1185">Reference proteome</keyword>
<dbReference type="PANTHER" id="PTHR43622:SF7">
    <property type="entry name" value="3-DEHYDROQUINATE SYNTHASE, CHLOROPLASTIC"/>
    <property type="match status" value="1"/>
</dbReference>
<evidence type="ECO:0000313" key="23">
    <source>
        <dbReference type="Proteomes" id="UP001595848"/>
    </source>
</evidence>
<evidence type="ECO:0000256" key="10">
    <source>
        <dbReference type="ARBA" id="ARBA00022605"/>
    </source>
</evidence>
<dbReference type="PIRSF" id="PIRSF001455">
    <property type="entry name" value="DHQ_synth"/>
    <property type="match status" value="1"/>
</dbReference>
<keyword evidence="15 18" id="KW-0057">Aromatic amino acid biosynthesis</keyword>
<evidence type="ECO:0000256" key="9">
    <source>
        <dbReference type="ARBA" id="ARBA00022490"/>
    </source>
</evidence>
<evidence type="ECO:0000256" key="5">
    <source>
        <dbReference type="ARBA" id="ARBA00004661"/>
    </source>
</evidence>
<keyword evidence="9 18" id="KW-0963">Cytoplasm</keyword>
<comment type="caution">
    <text evidence="18">Lacks conserved residue(s) required for the propagation of feature annotation.</text>
</comment>
<dbReference type="CDD" id="cd08195">
    <property type="entry name" value="DHQS"/>
    <property type="match status" value="1"/>
</dbReference>
<evidence type="ECO:0000259" key="20">
    <source>
        <dbReference type="Pfam" id="PF01761"/>
    </source>
</evidence>
<dbReference type="EC" id="4.2.3.4" evidence="7 18"/>
<feature type="transmembrane region" description="Helical" evidence="19">
    <location>
        <begin position="97"/>
        <end position="119"/>
    </location>
</feature>
<keyword evidence="13 18" id="KW-0862">Zinc</keyword>
<feature type="binding site" evidence="18">
    <location>
        <begin position="129"/>
        <end position="130"/>
    </location>
    <ligand>
        <name>NAD(+)</name>
        <dbReference type="ChEBI" id="CHEBI:57540"/>
    </ligand>
</feature>
<evidence type="ECO:0000256" key="2">
    <source>
        <dbReference type="ARBA" id="ARBA00001911"/>
    </source>
</evidence>
<dbReference type="Pfam" id="PF01761">
    <property type="entry name" value="DHQ_synthase"/>
    <property type="match status" value="1"/>
</dbReference>
<dbReference type="RefSeq" id="WP_246600328.1">
    <property type="nucleotide sequence ID" value="NZ_JAHTBN010000002.1"/>
</dbReference>
<feature type="binding site" evidence="18">
    <location>
        <position position="184"/>
    </location>
    <ligand>
        <name>Zn(2+)</name>
        <dbReference type="ChEBI" id="CHEBI:29105"/>
    </ligand>
</feature>
<feature type="binding site" evidence="18">
    <location>
        <begin position="105"/>
        <end position="109"/>
    </location>
    <ligand>
        <name>NAD(+)</name>
        <dbReference type="ChEBI" id="CHEBI:57540"/>
    </ligand>
</feature>
<keyword evidence="19" id="KW-1133">Transmembrane helix</keyword>
<gene>
    <name evidence="18 22" type="primary">aroB</name>
    <name evidence="22" type="ORF">ACFOY1_10615</name>
</gene>
<dbReference type="InterPro" id="IPR050071">
    <property type="entry name" value="Dehydroquinate_synthase"/>
</dbReference>
<feature type="binding site" evidence="18">
    <location>
        <position position="247"/>
    </location>
    <ligand>
        <name>Zn(2+)</name>
        <dbReference type="ChEBI" id="CHEBI:29105"/>
    </ligand>
</feature>
<comment type="cofactor">
    <cofactor evidence="2 18">
        <name>NAD(+)</name>
        <dbReference type="ChEBI" id="CHEBI:57540"/>
    </cofactor>
</comment>
<dbReference type="InterPro" id="IPR030963">
    <property type="entry name" value="DHQ_synth_fam"/>
</dbReference>
<dbReference type="GO" id="GO:0003856">
    <property type="term" value="F:3-dehydroquinate synthase activity"/>
    <property type="evidence" value="ECO:0007669"/>
    <property type="project" value="UniProtKB-EC"/>
</dbReference>
<keyword evidence="11 18" id="KW-0479">Metal-binding</keyword>
<evidence type="ECO:0000259" key="21">
    <source>
        <dbReference type="Pfam" id="PF24621"/>
    </source>
</evidence>
<dbReference type="InterPro" id="IPR016037">
    <property type="entry name" value="DHQ_synth_AroB"/>
</dbReference>
<dbReference type="Gene3D" id="3.40.50.1970">
    <property type="match status" value="1"/>
</dbReference>
<feature type="binding site" evidence="18">
    <location>
        <position position="264"/>
    </location>
    <ligand>
        <name>Zn(2+)</name>
        <dbReference type="ChEBI" id="CHEBI:29105"/>
    </ligand>
</feature>
<feature type="binding site" evidence="18">
    <location>
        <begin position="71"/>
        <end position="76"/>
    </location>
    <ligand>
        <name>NAD(+)</name>
        <dbReference type="ChEBI" id="CHEBI:57540"/>
    </ligand>
</feature>
<evidence type="ECO:0000256" key="14">
    <source>
        <dbReference type="ARBA" id="ARBA00023027"/>
    </source>
</evidence>
<name>A0ABV8NWT7_9BURK</name>
<feature type="binding site" evidence="18">
    <location>
        <position position="151"/>
    </location>
    <ligand>
        <name>NAD(+)</name>
        <dbReference type="ChEBI" id="CHEBI:57540"/>
    </ligand>
</feature>
<dbReference type="NCBIfam" id="TIGR01357">
    <property type="entry name" value="aroB"/>
    <property type="match status" value="1"/>
</dbReference>
<protein>
    <recommendedName>
        <fullName evidence="8 18">3-dehydroquinate synthase</fullName>
        <shortName evidence="18">DHQS</shortName>
        <ecNumber evidence="7 18">4.2.3.4</ecNumber>
    </recommendedName>
</protein>
<evidence type="ECO:0000313" key="22">
    <source>
        <dbReference type="EMBL" id="MFC4201405.1"/>
    </source>
</evidence>
<feature type="binding site" evidence="18">
    <location>
        <position position="142"/>
    </location>
    <ligand>
        <name>NAD(+)</name>
        <dbReference type="ChEBI" id="CHEBI:57540"/>
    </ligand>
</feature>
<organism evidence="22 23">
    <name type="scientific">Candidimonas humi</name>
    <dbReference type="NCBI Taxonomy" id="683355"/>
    <lineage>
        <taxon>Bacteria</taxon>
        <taxon>Pseudomonadati</taxon>
        <taxon>Pseudomonadota</taxon>
        <taxon>Betaproteobacteria</taxon>
        <taxon>Burkholderiales</taxon>
        <taxon>Alcaligenaceae</taxon>
        <taxon>Candidimonas</taxon>
    </lineage>
</organism>
<dbReference type="Gene3D" id="1.20.1090.10">
    <property type="entry name" value="Dehydroquinate synthase-like - alpha domain"/>
    <property type="match status" value="1"/>
</dbReference>
<dbReference type="InterPro" id="IPR030960">
    <property type="entry name" value="DHQS/DOIS_N"/>
</dbReference>
<comment type="function">
    <text evidence="3 18">Catalyzes the conversion of 3-deoxy-D-arabino-heptulosonate 7-phosphate (DAHP) to dehydroquinate (DHQ).</text>
</comment>
<dbReference type="Pfam" id="PF24621">
    <property type="entry name" value="DHQS_C"/>
    <property type="match status" value="1"/>
</dbReference>
<keyword evidence="14 18" id="KW-0520">NAD</keyword>
<dbReference type="InterPro" id="IPR056179">
    <property type="entry name" value="DHQS_C"/>
</dbReference>
<keyword evidence="19" id="KW-0812">Transmembrane</keyword>
<evidence type="ECO:0000256" key="18">
    <source>
        <dbReference type="HAMAP-Rule" id="MF_00110"/>
    </source>
</evidence>